<dbReference type="Proteomes" id="UP001215598">
    <property type="component" value="Unassembled WGS sequence"/>
</dbReference>
<dbReference type="AlphaFoldDB" id="A0AAD7DRC7"/>
<reference evidence="1" key="1">
    <citation type="submission" date="2023-03" db="EMBL/GenBank/DDBJ databases">
        <title>Massive genome expansion in bonnet fungi (Mycena s.s.) driven by repeated elements and novel gene families across ecological guilds.</title>
        <authorList>
            <consortium name="Lawrence Berkeley National Laboratory"/>
            <person name="Harder C.B."/>
            <person name="Miyauchi S."/>
            <person name="Viragh M."/>
            <person name="Kuo A."/>
            <person name="Thoen E."/>
            <person name="Andreopoulos B."/>
            <person name="Lu D."/>
            <person name="Skrede I."/>
            <person name="Drula E."/>
            <person name="Henrissat B."/>
            <person name="Morin E."/>
            <person name="Kohler A."/>
            <person name="Barry K."/>
            <person name="LaButti K."/>
            <person name="Morin E."/>
            <person name="Salamov A."/>
            <person name="Lipzen A."/>
            <person name="Mereny Z."/>
            <person name="Hegedus B."/>
            <person name="Baldrian P."/>
            <person name="Stursova M."/>
            <person name="Weitz H."/>
            <person name="Taylor A."/>
            <person name="Grigoriev I.V."/>
            <person name="Nagy L.G."/>
            <person name="Martin F."/>
            <person name="Kauserud H."/>
        </authorList>
    </citation>
    <scope>NUCLEOTIDE SEQUENCE</scope>
    <source>
        <strain evidence="1">CBHHK182m</strain>
    </source>
</reference>
<accession>A0AAD7DRC7</accession>
<dbReference type="EMBL" id="JARKIB010000601">
    <property type="protein sequence ID" value="KAJ7697954.1"/>
    <property type="molecule type" value="Genomic_DNA"/>
</dbReference>
<protein>
    <submittedName>
        <fullName evidence="1">Uncharacterized protein</fullName>
    </submittedName>
</protein>
<evidence type="ECO:0000313" key="1">
    <source>
        <dbReference type="EMBL" id="KAJ7697954.1"/>
    </source>
</evidence>
<comment type="caution">
    <text evidence="1">The sequence shown here is derived from an EMBL/GenBank/DDBJ whole genome shotgun (WGS) entry which is preliminary data.</text>
</comment>
<evidence type="ECO:0000313" key="2">
    <source>
        <dbReference type="Proteomes" id="UP001215598"/>
    </source>
</evidence>
<sequence length="137" mass="15721">MLHCSAVASRLFRLISVAVIHLQRQTIHSDIPETNSSLPVNAYPYCRIRRILFQEARKVMDWIVGSPRREDEEMMPRALTMPKRATAGVRGRSCGRENWDSVLARQRFVAAPSPAWLFGLIVVVHIPRQTSWVFIPK</sequence>
<gene>
    <name evidence="1" type="ORF">B0H16DRAFT_818294</name>
</gene>
<proteinExistence type="predicted"/>
<name>A0AAD7DRC7_9AGAR</name>
<organism evidence="1 2">
    <name type="scientific">Mycena metata</name>
    <dbReference type="NCBI Taxonomy" id="1033252"/>
    <lineage>
        <taxon>Eukaryota</taxon>
        <taxon>Fungi</taxon>
        <taxon>Dikarya</taxon>
        <taxon>Basidiomycota</taxon>
        <taxon>Agaricomycotina</taxon>
        <taxon>Agaricomycetes</taxon>
        <taxon>Agaricomycetidae</taxon>
        <taxon>Agaricales</taxon>
        <taxon>Marasmiineae</taxon>
        <taxon>Mycenaceae</taxon>
        <taxon>Mycena</taxon>
    </lineage>
</organism>
<keyword evidence="2" id="KW-1185">Reference proteome</keyword>